<keyword evidence="3 9" id="KW-1133">Transmembrane helix</keyword>
<name>A0AAV4H9U5_9GAST</name>
<dbReference type="PANTHER" id="PTHR45695">
    <property type="entry name" value="LEUCOKININ RECEPTOR-RELATED"/>
    <property type="match status" value="1"/>
</dbReference>
<evidence type="ECO:0000256" key="1">
    <source>
        <dbReference type="ARBA" id="ARBA00004141"/>
    </source>
</evidence>
<feature type="compositionally biased region" description="Basic and acidic residues" evidence="8">
    <location>
        <begin position="170"/>
        <end position="184"/>
    </location>
</feature>
<keyword evidence="2 9" id="KW-0812">Transmembrane</keyword>
<dbReference type="Gene3D" id="1.20.1070.10">
    <property type="entry name" value="Rhodopsin 7-helix transmembrane proteins"/>
    <property type="match status" value="1"/>
</dbReference>
<keyword evidence="7" id="KW-0807">Transducer</keyword>
<gene>
    <name evidence="11" type="ORF">ElyMa_006236500</name>
</gene>
<evidence type="ECO:0000256" key="2">
    <source>
        <dbReference type="ARBA" id="ARBA00022692"/>
    </source>
</evidence>
<evidence type="ECO:0000256" key="4">
    <source>
        <dbReference type="ARBA" id="ARBA00023040"/>
    </source>
</evidence>
<keyword evidence="5 9" id="KW-0472">Membrane</keyword>
<evidence type="ECO:0000256" key="7">
    <source>
        <dbReference type="ARBA" id="ARBA00023224"/>
    </source>
</evidence>
<evidence type="ECO:0000256" key="5">
    <source>
        <dbReference type="ARBA" id="ARBA00023136"/>
    </source>
</evidence>
<sequence>MLATIVLLFGVCWLPLHIFIIIITFNHTFFGTAANNVYFGVHWLSMANSFVNPVVYGFMNENFRADLENLLSSCCGAGQRCGRHRLKYRAAAVKRRLGDGHVHDAASYSLTRLQGTEGKYGNANGEWKFNGKTKATFTHGGRTHSSPEFSNVKAKRGINEKRGQVWNSSDVKKDRLHPAGEMKDSGVTVLSDLPSFTAEQSDRQHERGEKQRRHPNASFGCREYGGKNSAAGHNGEAVRAETVTLLTKFPTRTSENVS</sequence>
<dbReference type="EMBL" id="BMAT01012519">
    <property type="protein sequence ID" value="GFR93873.1"/>
    <property type="molecule type" value="Genomic_DNA"/>
</dbReference>
<organism evidence="11 12">
    <name type="scientific">Elysia marginata</name>
    <dbReference type="NCBI Taxonomy" id="1093978"/>
    <lineage>
        <taxon>Eukaryota</taxon>
        <taxon>Metazoa</taxon>
        <taxon>Spiralia</taxon>
        <taxon>Lophotrochozoa</taxon>
        <taxon>Mollusca</taxon>
        <taxon>Gastropoda</taxon>
        <taxon>Heterobranchia</taxon>
        <taxon>Euthyneura</taxon>
        <taxon>Panpulmonata</taxon>
        <taxon>Sacoglossa</taxon>
        <taxon>Placobranchoidea</taxon>
        <taxon>Plakobranchidae</taxon>
        <taxon>Elysia</taxon>
    </lineage>
</organism>
<comment type="subcellular location">
    <subcellularLocation>
        <location evidence="1">Membrane</location>
        <topology evidence="1">Multi-pass membrane protein</topology>
    </subcellularLocation>
</comment>
<dbReference type="InterPro" id="IPR017452">
    <property type="entry name" value="GPCR_Rhodpsn_7TM"/>
</dbReference>
<keyword evidence="12" id="KW-1185">Reference proteome</keyword>
<dbReference type="InterPro" id="IPR000276">
    <property type="entry name" value="GPCR_Rhodpsn"/>
</dbReference>
<dbReference type="PROSITE" id="PS50262">
    <property type="entry name" value="G_PROTEIN_RECEP_F1_2"/>
    <property type="match status" value="1"/>
</dbReference>
<evidence type="ECO:0000256" key="9">
    <source>
        <dbReference type="SAM" id="Phobius"/>
    </source>
</evidence>
<comment type="caution">
    <text evidence="11">The sequence shown here is derived from an EMBL/GenBank/DDBJ whole genome shotgun (WGS) entry which is preliminary data.</text>
</comment>
<dbReference type="Proteomes" id="UP000762676">
    <property type="component" value="Unassembled WGS sequence"/>
</dbReference>
<feature type="domain" description="G-protein coupled receptors family 1 profile" evidence="10">
    <location>
        <begin position="1"/>
        <end position="56"/>
    </location>
</feature>
<evidence type="ECO:0000313" key="11">
    <source>
        <dbReference type="EMBL" id="GFR93873.1"/>
    </source>
</evidence>
<feature type="transmembrane region" description="Helical" evidence="9">
    <location>
        <begin position="6"/>
        <end position="25"/>
    </location>
</feature>
<evidence type="ECO:0000256" key="3">
    <source>
        <dbReference type="ARBA" id="ARBA00022989"/>
    </source>
</evidence>
<feature type="transmembrane region" description="Helical" evidence="9">
    <location>
        <begin position="37"/>
        <end position="59"/>
    </location>
</feature>
<proteinExistence type="predicted"/>
<dbReference type="AlphaFoldDB" id="A0AAV4H9U5"/>
<dbReference type="Pfam" id="PF00001">
    <property type="entry name" value="7tm_1"/>
    <property type="match status" value="1"/>
</dbReference>
<protein>
    <submittedName>
        <fullName evidence="11">Neuropeptide Y receptor</fullName>
    </submittedName>
</protein>
<dbReference type="PANTHER" id="PTHR45695:SF9">
    <property type="entry name" value="LEUCOKININ RECEPTOR"/>
    <property type="match status" value="1"/>
</dbReference>
<feature type="region of interest" description="Disordered" evidence="8">
    <location>
        <begin position="154"/>
        <end position="236"/>
    </location>
</feature>
<dbReference type="GO" id="GO:0004930">
    <property type="term" value="F:G protein-coupled receptor activity"/>
    <property type="evidence" value="ECO:0007669"/>
    <property type="project" value="UniProtKB-KW"/>
</dbReference>
<evidence type="ECO:0000259" key="10">
    <source>
        <dbReference type="PROSITE" id="PS50262"/>
    </source>
</evidence>
<dbReference type="SUPFAM" id="SSF81321">
    <property type="entry name" value="Family A G protein-coupled receptor-like"/>
    <property type="match status" value="1"/>
</dbReference>
<evidence type="ECO:0000313" key="12">
    <source>
        <dbReference type="Proteomes" id="UP000762676"/>
    </source>
</evidence>
<keyword evidence="4" id="KW-0297">G-protein coupled receptor</keyword>
<evidence type="ECO:0000256" key="8">
    <source>
        <dbReference type="SAM" id="MobiDB-lite"/>
    </source>
</evidence>
<keyword evidence="6 11" id="KW-0675">Receptor</keyword>
<feature type="compositionally biased region" description="Basic and acidic residues" evidence="8">
    <location>
        <begin position="200"/>
        <end position="209"/>
    </location>
</feature>
<reference evidence="11 12" key="1">
    <citation type="journal article" date="2021" name="Elife">
        <title>Chloroplast acquisition without the gene transfer in kleptoplastic sea slugs, Plakobranchus ocellatus.</title>
        <authorList>
            <person name="Maeda T."/>
            <person name="Takahashi S."/>
            <person name="Yoshida T."/>
            <person name="Shimamura S."/>
            <person name="Takaki Y."/>
            <person name="Nagai Y."/>
            <person name="Toyoda A."/>
            <person name="Suzuki Y."/>
            <person name="Arimoto A."/>
            <person name="Ishii H."/>
            <person name="Satoh N."/>
            <person name="Nishiyama T."/>
            <person name="Hasebe M."/>
            <person name="Maruyama T."/>
            <person name="Minagawa J."/>
            <person name="Obokata J."/>
            <person name="Shigenobu S."/>
        </authorList>
    </citation>
    <scope>NUCLEOTIDE SEQUENCE [LARGE SCALE GENOMIC DNA]</scope>
</reference>
<evidence type="ECO:0000256" key="6">
    <source>
        <dbReference type="ARBA" id="ARBA00023170"/>
    </source>
</evidence>
<accession>A0AAV4H9U5</accession>
<dbReference type="GO" id="GO:0005886">
    <property type="term" value="C:plasma membrane"/>
    <property type="evidence" value="ECO:0007669"/>
    <property type="project" value="TreeGrafter"/>
</dbReference>